<keyword evidence="5" id="KW-1185">Reference proteome</keyword>
<dbReference type="EMBL" id="CALNXK010000043">
    <property type="protein sequence ID" value="CAH3127374.1"/>
    <property type="molecule type" value="Genomic_DNA"/>
</dbReference>
<dbReference type="Pfam" id="PF04818">
    <property type="entry name" value="CID"/>
    <property type="match status" value="1"/>
</dbReference>
<feature type="coiled-coil region" evidence="1">
    <location>
        <begin position="192"/>
        <end position="230"/>
    </location>
</feature>
<feature type="compositionally biased region" description="Basic residues" evidence="2">
    <location>
        <begin position="419"/>
        <end position="429"/>
    </location>
</feature>
<feature type="compositionally biased region" description="Acidic residues" evidence="2">
    <location>
        <begin position="1145"/>
        <end position="1155"/>
    </location>
</feature>
<evidence type="ECO:0000259" key="3">
    <source>
        <dbReference type="PROSITE" id="PS51391"/>
    </source>
</evidence>
<feature type="domain" description="CID" evidence="3">
    <location>
        <begin position="4"/>
        <end position="132"/>
    </location>
</feature>
<feature type="compositionally biased region" description="Basic and acidic residues" evidence="2">
    <location>
        <begin position="310"/>
        <end position="320"/>
    </location>
</feature>
<evidence type="ECO:0000256" key="2">
    <source>
        <dbReference type="SAM" id="MobiDB-lite"/>
    </source>
</evidence>
<dbReference type="SUPFAM" id="SSF48464">
    <property type="entry name" value="ENTH/VHS domain"/>
    <property type="match status" value="1"/>
</dbReference>
<dbReference type="Gene3D" id="1.25.40.90">
    <property type="match status" value="1"/>
</dbReference>
<feature type="compositionally biased region" description="Basic and acidic residues" evidence="2">
    <location>
        <begin position="430"/>
        <end position="452"/>
    </location>
</feature>
<feature type="region of interest" description="Disordered" evidence="2">
    <location>
        <begin position="370"/>
        <end position="504"/>
    </location>
</feature>
<feature type="compositionally biased region" description="Basic and acidic residues" evidence="2">
    <location>
        <begin position="403"/>
        <end position="413"/>
    </location>
</feature>
<feature type="compositionally biased region" description="Basic and acidic residues" evidence="2">
    <location>
        <begin position="1199"/>
        <end position="1214"/>
    </location>
</feature>
<feature type="compositionally biased region" description="Basic and acidic residues" evidence="2">
    <location>
        <begin position="828"/>
        <end position="845"/>
    </location>
</feature>
<dbReference type="PANTHER" id="PTHR15921:SF3">
    <property type="entry name" value="PRE-MRNA CLEAVAGE COMPLEX 2 PROTEIN PCF11"/>
    <property type="match status" value="1"/>
</dbReference>
<dbReference type="InterPro" id="IPR006569">
    <property type="entry name" value="CID_dom"/>
</dbReference>
<name>A0ABN8NYU5_9CNID</name>
<protein>
    <recommendedName>
        <fullName evidence="3">CID domain-containing protein</fullName>
    </recommendedName>
</protein>
<feature type="compositionally biased region" description="Basic and acidic residues" evidence="2">
    <location>
        <begin position="1069"/>
        <end position="1078"/>
    </location>
</feature>
<feature type="region of interest" description="Disordered" evidence="2">
    <location>
        <begin position="721"/>
        <end position="885"/>
    </location>
</feature>
<feature type="region of interest" description="Disordered" evidence="2">
    <location>
        <begin position="519"/>
        <end position="543"/>
    </location>
</feature>
<evidence type="ECO:0000313" key="4">
    <source>
        <dbReference type="EMBL" id="CAH3127374.1"/>
    </source>
</evidence>
<feature type="region of interest" description="Disordered" evidence="2">
    <location>
        <begin position="242"/>
        <end position="340"/>
    </location>
</feature>
<keyword evidence="1" id="KW-0175">Coiled coil</keyword>
<dbReference type="PROSITE" id="PS51391">
    <property type="entry name" value="CID"/>
    <property type="match status" value="1"/>
</dbReference>
<feature type="compositionally biased region" description="Basic and acidic residues" evidence="2">
    <location>
        <begin position="273"/>
        <end position="286"/>
    </location>
</feature>
<feature type="region of interest" description="Disordered" evidence="2">
    <location>
        <begin position="572"/>
        <end position="592"/>
    </location>
</feature>
<organism evidence="4 5">
    <name type="scientific">Porites lobata</name>
    <dbReference type="NCBI Taxonomy" id="104759"/>
    <lineage>
        <taxon>Eukaryota</taxon>
        <taxon>Metazoa</taxon>
        <taxon>Cnidaria</taxon>
        <taxon>Anthozoa</taxon>
        <taxon>Hexacorallia</taxon>
        <taxon>Scleractinia</taxon>
        <taxon>Fungiina</taxon>
        <taxon>Poritidae</taxon>
        <taxon>Porites</taxon>
    </lineage>
</organism>
<dbReference type="PANTHER" id="PTHR15921">
    <property type="entry name" value="PRE-MRNA CLEAVAGE COMPLEX II"/>
    <property type="match status" value="1"/>
</dbReference>
<feature type="region of interest" description="Disordered" evidence="2">
    <location>
        <begin position="1068"/>
        <end position="1087"/>
    </location>
</feature>
<accession>A0ABN8NYU5</accession>
<feature type="compositionally biased region" description="Basic and acidic residues" evidence="2">
    <location>
        <begin position="1164"/>
        <end position="1175"/>
    </location>
</feature>
<feature type="compositionally biased region" description="Basic and acidic residues" evidence="2">
    <location>
        <begin position="466"/>
        <end position="500"/>
    </location>
</feature>
<dbReference type="SMART" id="SM00582">
    <property type="entry name" value="RPR"/>
    <property type="match status" value="1"/>
</dbReference>
<feature type="compositionally biased region" description="Polar residues" evidence="2">
    <location>
        <begin position="327"/>
        <end position="340"/>
    </location>
</feature>
<evidence type="ECO:0000256" key="1">
    <source>
        <dbReference type="SAM" id="Coils"/>
    </source>
</evidence>
<feature type="compositionally biased region" description="Pro residues" evidence="2">
    <location>
        <begin position="814"/>
        <end position="825"/>
    </location>
</feature>
<reference evidence="4 5" key="1">
    <citation type="submission" date="2022-05" db="EMBL/GenBank/DDBJ databases">
        <authorList>
            <consortium name="Genoscope - CEA"/>
            <person name="William W."/>
        </authorList>
    </citation>
    <scope>NUCLEOTIDE SEQUENCE [LARGE SCALE GENOMIC DNA]</scope>
</reference>
<comment type="caution">
    <text evidence="4">The sequence shown here is derived from an EMBL/GenBank/DDBJ whole genome shotgun (WGS) entry which is preliminary data.</text>
</comment>
<feature type="compositionally biased region" description="Basic and acidic residues" evidence="2">
    <location>
        <begin position="781"/>
        <end position="813"/>
    </location>
</feature>
<proteinExistence type="predicted"/>
<feature type="region of interest" description="Disordered" evidence="2">
    <location>
        <begin position="1139"/>
        <end position="1245"/>
    </location>
</feature>
<feature type="compositionally biased region" description="Pro residues" evidence="2">
    <location>
        <begin position="920"/>
        <end position="939"/>
    </location>
</feature>
<dbReference type="CDD" id="cd16982">
    <property type="entry name" value="CID_Pcf11"/>
    <property type="match status" value="1"/>
</dbReference>
<dbReference type="InterPro" id="IPR047415">
    <property type="entry name" value="Pcf11_CID"/>
</dbReference>
<feature type="compositionally biased region" description="Polar residues" evidence="2">
    <location>
        <begin position="246"/>
        <end position="258"/>
    </location>
</feature>
<feature type="region of interest" description="Disordered" evidence="2">
    <location>
        <begin position="908"/>
        <end position="940"/>
    </location>
</feature>
<dbReference type="Proteomes" id="UP001159405">
    <property type="component" value="Unassembled WGS sequence"/>
</dbReference>
<feature type="compositionally biased region" description="Basic and acidic residues" evidence="2">
    <location>
        <begin position="1234"/>
        <end position="1245"/>
    </location>
</feature>
<dbReference type="InterPro" id="IPR008942">
    <property type="entry name" value="ENTH_VHS"/>
</dbReference>
<dbReference type="InterPro" id="IPR045154">
    <property type="entry name" value="PCF11-like"/>
</dbReference>
<sequence>MESGEDDICEEYKESLEDLTFNSKPLINVLTMLAEENSQHASSITKLIASRIRQVQQQYKLPSLYLLDSIVKNVGGDYLHLVAQIMEETFTCVFEKADEKTRRDLYKLRHTWSPYFPAKMLHDLDVSVSKHDPGWPISAAPPPSPSIHINPKFLKKAENAGGVASLTAEISTPEEHHVVEGHQQRLLELERLQQEQLKLTELEIQEHQMKRDLLLKKQQQERQLLMQQQQQDILHLRLNTEEPESLLSNGPPSSTVGTVLTKGELAESNPIDPLRDPRLRDRRSEQETTTQPVKERFLVENPELLPVPVDHSHQSERTSSRLEGYSSHLSQADSEMSQFQETRNLQHMAFDKPPVGNMNRVQPVAQLEREVTGSPKYGDLHSEPRPKHSHRRRNSGDWSTHASGHENTSEEPKILSGRGKSRKARRRSAERKEKERGKTGRGRGQDRNRDPGNDGFQNLEFQNEPRFARRGERNDRPVDDWNSDIDRRMDDFVPRNDRPPPRGKWKKDHIVYVRGKDHDEILNSGGPGISEQRLMGVGSERDRIENIKPQIRETEMNEDHFHPREHVRPVFHDEPWDQTTGEPLPKKPRPLLSDVEINELRNRKGASPSTGRMTPPPILHEGFHDLPYDRGGQPFPHNVDGHFHPNFVPPPPEDHRSERTPAFEIPRELMLDHQNEIMIQADRRLQAGDITIDQHHELVDKLHQLFELQRHAEQMRFPPDMPRPQFEHQPRPMVSHGPGAPMEIDEPPNLGPGRPGPPRFEEHPRIAPRGPAPLDSRVPGVRHDGPRFEDNEPRLRRPREDFRRPPMDRDPHPVSRPMPLGPEMPPIRSDRMLEGPPRLRVDAPPRLDGVPNPPFIHGRPMEDMPTPKTPPRHTKDEAIPPHTPNTMMEKRAVDDLFRKLMDVGIIKVTPEPGSESPRHAPSPGPPQADVPQPQPPPVKPVSVPSVLPLLNAIMSKKEPSVVNEPIPVIKLVPDELKRRHNGVINSLYEGTQCSSCGLRFPGEAAKIYGEHLDWHFRKNRREKDSRRVAHRTWYLIVNDWLDYEEISDPEERARSSFFDVSTRAVDSPDPLKEAKEGIEGDGSCPVLSGDTPAEAECDICCEEFEQFWEETNEEWHYKSAVRIDGKTYHSLCYQDAKENQAHVEDDNEQEVDGMETDANLSSPVKDEEKTQEKQEQNIAGKSKFTENKEGSEGSTLGEKTVESDVKSSEKDLCKVENTGLDIKGSISVSNNGVDNKENETKGDDK</sequence>
<evidence type="ECO:0000313" key="5">
    <source>
        <dbReference type="Proteomes" id="UP001159405"/>
    </source>
</evidence>
<gene>
    <name evidence="4" type="ORF">PLOB_00032911</name>
</gene>